<evidence type="ECO:0000256" key="3">
    <source>
        <dbReference type="ARBA" id="ARBA00023163"/>
    </source>
</evidence>
<accession>A0A9D5LX27</accession>
<dbReference type="InterPro" id="IPR009057">
    <property type="entry name" value="Homeodomain-like_sf"/>
</dbReference>
<dbReference type="AlphaFoldDB" id="A0A9D5LX27"/>
<keyword evidence="6" id="KW-1185">Reference proteome</keyword>
<dbReference type="SUPFAM" id="SSF51182">
    <property type="entry name" value="RmlC-like cupins"/>
    <property type="match status" value="1"/>
</dbReference>
<sequence length="297" mass="34975">MELEHVLDEYNCTIPYGDMQIIVHRFTRMETDGGLFAPIHMHKDYEFHYVVSGKAKVSIEDAEFEVSKGDIYFTKPYVNHAEFSFDSDPMISYSIECQIIFADEQKSKIDRFEIGTMHAIMKEIYYQSFHDDGSIVGVLDQIRKENREKQFGYYLRSKIMIMECIIKTIQIVAKKEKFFKPKLQNDFSKMRASSIKNYIDVNITNNVCLEDICKYVFLSEKQVNRIFFEKFDQTVTQYILESKFELAKKLLLTTNENLENIAVKAGFTGYQQMYRVFERKLNISPNQYRASNGDRAF</sequence>
<keyword evidence="2" id="KW-0238">DNA-binding</keyword>
<keyword evidence="1" id="KW-0805">Transcription regulation</keyword>
<dbReference type="Gene3D" id="1.10.10.60">
    <property type="entry name" value="Homeodomain-like"/>
    <property type="match status" value="1"/>
</dbReference>
<dbReference type="GO" id="GO:0003700">
    <property type="term" value="F:DNA-binding transcription factor activity"/>
    <property type="evidence" value="ECO:0007669"/>
    <property type="project" value="InterPro"/>
</dbReference>
<dbReference type="Gene3D" id="2.60.120.10">
    <property type="entry name" value="Jelly Rolls"/>
    <property type="match status" value="1"/>
</dbReference>
<dbReference type="GO" id="GO:0043565">
    <property type="term" value="F:sequence-specific DNA binding"/>
    <property type="evidence" value="ECO:0007669"/>
    <property type="project" value="InterPro"/>
</dbReference>
<dbReference type="InterPro" id="IPR013096">
    <property type="entry name" value="Cupin_2"/>
</dbReference>
<dbReference type="InterPro" id="IPR011051">
    <property type="entry name" value="RmlC_Cupin_sf"/>
</dbReference>
<evidence type="ECO:0000259" key="4">
    <source>
        <dbReference type="PROSITE" id="PS01124"/>
    </source>
</evidence>
<dbReference type="Pfam" id="PF07883">
    <property type="entry name" value="Cupin_2"/>
    <property type="match status" value="1"/>
</dbReference>
<evidence type="ECO:0000313" key="6">
    <source>
        <dbReference type="Proteomes" id="UP000806542"/>
    </source>
</evidence>
<evidence type="ECO:0000256" key="1">
    <source>
        <dbReference type="ARBA" id="ARBA00023015"/>
    </source>
</evidence>
<keyword evidence="3" id="KW-0804">Transcription</keyword>
<gene>
    <name evidence="5" type="ORF">INF28_02765</name>
</gene>
<dbReference type="PROSITE" id="PS01124">
    <property type="entry name" value="HTH_ARAC_FAMILY_2"/>
    <property type="match status" value="1"/>
</dbReference>
<dbReference type="SMART" id="SM00342">
    <property type="entry name" value="HTH_ARAC"/>
    <property type="match status" value="1"/>
</dbReference>
<protein>
    <submittedName>
        <fullName evidence="5">Helix-turn-helix transcriptional regulator</fullName>
    </submittedName>
</protein>
<dbReference type="RefSeq" id="WP_226391954.1">
    <property type="nucleotide sequence ID" value="NZ_JADCKB010000004.1"/>
</dbReference>
<dbReference type="PANTHER" id="PTHR43280">
    <property type="entry name" value="ARAC-FAMILY TRANSCRIPTIONAL REGULATOR"/>
    <property type="match status" value="1"/>
</dbReference>
<name>A0A9D5LX27_9FIRM</name>
<dbReference type="InterPro" id="IPR014710">
    <property type="entry name" value="RmlC-like_jellyroll"/>
</dbReference>
<dbReference type="PANTHER" id="PTHR43280:SF34">
    <property type="entry name" value="ARAC-FAMILY TRANSCRIPTIONAL REGULATOR"/>
    <property type="match status" value="1"/>
</dbReference>
<organism evidence="5 6">
    <name type="scientific">Ructibacterium gallinarum</name>
    <dbReference type="NCBI Taxonomy" id="2779355"/>
    <lineage>
        <taxon>Bacteria</taxon>
        <taxon>Bacillati</taxon>
        <taxon>Bacillota</taxon>
        <taxon>Clostridia</taxon>
        <taxon>Eubacteriales</taxon>
        <taxon>Oscillospiraceae</taxon>
        <taxon>Ructibacterium</taxon>
    </lineage>
</organism>
<evidence type="ECO:0000256" key="2">
    <source>
        <dbReference type="ARBA" id="ARBA00023125"/>
    </source>
</evidence>
<proteinExistence type="predicted"/>
<comment type="caution">
    <text evidence="5">The sequence shown here is derived from an EMBL/GenBank/DDBJ whole genome shotgun (WGS) entry which is preliminary data.</text>
</comment>
<dbReference type="SUPFAM" id="SSF46689">
    <property type="entry name" value="Homeodomain-like"/>
    <property type="match status" value="1"/>
</dbReference>
<reference evidence="5" key="1">
    <citation type="submission" date="2020-10" db="EMBL/GenBank/DDBJ databases">
        <title>ChiBAC.</title>
        <authorList>
            <person name="Zenner C."/>
            <person name="Hitch T.C.A."/>
            <person name="Clavel T."/>
        </authorList>
    </citation>
    <scope>NUCLEOTIDE SEQUENCE</scope>
    <source>
        <strain evidence="5">DSM 107454</strain>
    </source>
</reference>
<feature type="domain" description="HTH araC/xylS-type" evidence="4">
    <location>
        <begin position="193"/>
        <end position="291"/>
    </location>
</feature>
<evidence type="ECO:0000313" key="5">
    <source>
        <dbReference type="EMBL" id="MBE5039391.1"/>
    </source>
</evidence>
<dbReference type="Proteomes" id="UP000806542">
    <property type="component" value="Unassembled WGS sequence"/>
</dbReference>
<dbReference type="InterPro" id="IPR018060">
    <property type="entry name" value="HTH_AraC"/>
</dbReference>
<dbReference type="Pfam" id="PF12833">
    <property type="entry name" value="HTH_18"/>
    <property type="match status" value="1"/>
</dbReference>
<dbReference type="EMBL" id="JADCKB010000004">
    <property type="protein sequence ID" value="MBE5039391.1"/>
    <property type="molecule type" value="Genomic_DNA"/>
</dbReference>